<dbReference type="Pfam" id="PF04719">
    <property type="entry name" value="TAFII28"/>
    <property type="match status" value="1"/>
</dbReference>
<keyword evidence="9" id="KW-1185">Reference proteome</keyword>
<evidence type="ECO:0000313" key="8">
    <source>
        <dbReference type="EMBL" id="RAO71635.1"/>
    </source>
</evidence>
<evidence type="ECO:0000256" key="2">
    <source>
        <dbReference type="ARBA" id="ARBA00009788"/>
    </source>
</evidence>
<dbReference type="EMBL" id="MIKG01000016">
    <property type="protein sequence ID" value="RAO71635.1"/>
    <property type="molecule type" value="Genomic_DNA"/>
</dbReference>
<comment type="similarity">
    <text evidence="2">Belongs to the TAF11 family.</text>
</comment>
<comment type="subcellular location">
    <subcellularLocation>
        <location evidence="1">Nucleus</location>
    </subcellularLocation>
</comment>
<organism evidence="8 9">
    <name type="scientific">Talaromyces amestolkiae</name>
    <dbReference type="NCBI Taxonomy" id="1196081"/>
    <lineage>
        <taxon>Eukaryota</taxon>
        <taxon>Fungi</taxon>
        <taxon>Dikarya</taxon>
        <taxon>Ascomycota</taxon>
        <taxon>Pezizomycotina</taxon>
        <taxon>Eurotiomycetes</taxon>
        <taxon>Eurotiomycetidae</taxon>
        <taxon>Eurotiales</taxon>
        <taxon>Trichocomaceae</taxon>
        <taxon>Talaromyces</taxon>
        <taxon>Talaromyces sect. Talaromyces</taxon>
    </lineage>
</organism>
<sequence length="432" mass="45650">MSSPPPTTPNPLISRKRPSISSTASGQAKRPRMHPLRQTSFPTGMGFDFDSSRNRAPSDAGSVTGSFTGSLGGASSVVDGPKKRGRKKKADKEREDASIRGGADGRSTRVGSADIDGGSVRGGAGGAGTAGGNEEAGEEEEEQDMEGDMLGGTEGFLDLATEKKNLAVLTGSFTPLQADRYEKWNRTRLRKETLRRIVNHALSQSVPQSVVTVVNGFTKVFIGEIIEKARTVQDEWAKAYDLAALVAWEREQAELEAAAAAKAQAEAEAKARAEAEAKAKEEAETKAKEEAQTNGDSATASSTPAETKEGDKTTNGLKLESQSPPGSNNIMASLSAAGFPTNHLAPHASNPNTGQLVNGFKTETTPANRISIPPVNPHRGQLLPDHIREAVRRYKRDGEGGGTGMSGLSQPMMGARGAFTWQAGPGGRRLFR</sequence>
<evidence type="ECO:0000256" key="4">
    <source>
        <dbReference type="ARBA" id="ARBA00023163"/>
    </source>
</evidence>
<evidence type="ECO:0000256" key="5">
    <source>
        <dbReference type="ARBA" id="ARBA00023242"/>
    </source>
</evidence>
<dbReference type="SUPFAM" id="SSF47113">
    <property type="entry name" value="Histone-fold"/>
    <property type="match status" value="1"/>
</dbReference>
<feature type="region of interest" description="Disordered" evidence="6">
    <location>
        <begin position="1"/>
        <end position="151"/>
    </location>
</feature>
<dbReference type="GO" id="GO:0046982">
    <property type="term" value="F:protein heterodimerization activity"/>
    <property type="evidence" value="ECO:0007669"/>
    <property type="project" value="InterPro"/>
</dbReference>
<dbReference type="InterPro" id="IPR006809">
    <property type="entry name" value="TAFII28_dom"/>
</dbReference>
<dbReference type="GO" id="GO:0005669">
    <property type="term" value="C:transcription factor TFIID complex"/>
    <property type="evidence" value="ECO:0007669"/>
    <property type="project" value="InterPro"/>
</dbReference>
<keyword evidence="4" id="KW-0804">Transcription</keyword>
<keyword evidence="3" id="KW-0805">Transcription regulation</keyword>
<dbReference type="AlphaFoldDB" id="A0A364L741"/>
<feature type="region of interest" description="Disordered" evidence="6">
    <location>
        <begin position="272"/>
        <end position="333"/>
    </location>
</feature>
<evidence type="ECO:0000256" key="1">
    <source>
        <dbReference type="ARBA" id="ARBA00004123"/>
    </source>
</evidence>
<feature type="compositionally biased region" description="Polar residues" evidence="6">
    <location>
        <begin position="292"/>
        <end position="305"/>
    </location>
</feature>
<feature type="compositionally biased region" description="Basic and acidic residues" evidence="6">
    <location>
        <begin position="272"/>
        <end position="291"/>
    </location>
</feature>
<evidence type="ECO:0000256" key="3">
    <source>
        <dbReference type="ARBA" id="ARBA00023015"/>
    </source>
</evidence>
<dbReference type="OrthoDB" id="28335at2759"/>
<reference evidence="8 9" key="1">
    <citation type="journal article" date="2017" name="Biotechnol. Biofuels">
        <title>Differential beta-glucosidase expression as a function of carbon source availability in Talaromyces amestolkiae: a genomic and proteomic approach.</title>
        <authorList>
            <person name="de Eugenio L.I."/>
            <person name="Mendez-Liter J.A."/>
            <person name="Nieto-Dominguez M."/>
            <person name="Alonso L."/>
            <person name="Gil-Munoz J."/>
            <person name="Barriuso J."/>
            <person name="Prieto A."/>
            <person name="Martinez M.J."/>
        </authorList>
    </citation>
    <scope>NUCLEOTIDE SEQUENCE [LARGE SCALE GENOMIC DNA]</scope>
    <source>
        <strain evidence="8 9">CIB</strain>
    </source>
</reference>
<dbReference type="CDD" id="cd08048">
    <property type="entry name" value="HFD_TAF11"/>
    <property type="match status" value="1"/>
</dbReference>
<gene>
    <name evidence="8" type="ORF">BHQ10_007647</name>
</gene>
<dbReference type="PANTHER" id="PTHR13218">
    <property type="entry name" value="TRANSCRIPTION INITIATION FACTOR TFIID SUBUNIT 11-RELATED"/>
    <property type="match status" value="1"/>
</dbReference>
<feature type="compositionally biased region" description="Gly residues" evidence="6">
    <location>
        <begin position="119"/>
        <end position="131"/>
    </location>
</feature>
<proteinExistence type="inferred from homology"/>
<dbReference type="InterPro" id="IPR009072">
    <property type="entry name" value="Histone-fold"/>
</dbReference>
<name>A0A364L741_TALAM</name>
<dbReference type="GeneID" id="63796862"/>
<feature type="compositionally biased region" description="Polar residues" evidence="6">
    <location>
        <begin position="313"/>
        <end position="332"/>
    </location>
</feature>
<dbReference type="PANTHER" id="PTHR13218:SF8">
    <property type="entry name" value="TRANSCRIPTION INITIATION FACTOR TFIID SUBUNIT 11"/>
    <property type="match status" value="1"/>
</dbReference>
<feature type="compositionally biased region" description="Polar residues" evidence="6">
    <location>
        <begin position="349"/>
        <end position="360"/>
    </location>
</feature>
<feature type="compositionally biased region" description="Acidic residues" evidence="6">
    <location>
        <begin position="135"/>
        <end position="147"/>
    </location>
</feature>
<dbReference type="Gene3D" id="1.10.20.10">
    <property type="entry name" value="Histone, subunit A"/>
    <property type="match status" value="1"/>
</dbReference>
<feature type="region of interest" description="Disordered" evidence="6">
    <location>
        <begin position="341"/>
        <end position="360"/>
    </location>
</feature>
<dbReference type="Proteomes" id="UP000249363">
    <property type="component" value="Unassembled WGS sequence"/>
</dbReference>
<protein>
    <recommendedName>
        <fullName evidence="7">TAFII28-like protein domain-containing protein</fullName>
    </recommendedName>
</protein>
<accession>A0A364L741</accession>
<dbReference type="GO" id="GO:0016251">
    <property type="term" value="F:RNA polymerase II general transcription initiation factor activity"/>
    <property type="evidence" value="ECO:0007669"/>
    <property type="project" value="TreeGrafter"/>
</dbReference>
<dbReference type="RefSeq" id="XP_040736150.1">
    <property type="nucleotide sequence ID" value="XM_040880365.1"/>
</dbReference>
<dbReference type="InterPro" id="IPR045127">
    <property type="entry name" value="TAF11-like"/>
</dbReference>
<comment type="caution">
    <text evidence="8">The sequence shown here is derived from an EMBL/GenBank/DDBJ whole genome shotgun (WGS) entry which is preliminary data.</text>
</comment>
<dbReference type="STRING" id="1196081.A0A364L741"/>
<evidence type="ECO:0000256" key="6">
    <source>
        <dbReference type="SAM" id="MobiDB-lite"/>
    </source>
</evidence>
<keyword evidence="5" id="KW-0539">Nucleus</keyword>
<evidence type="ECO:0000313" key="9">
    <source>
        <dbReference type="Proteomes" id="UP000249363"/>
    </source>
</evidence>
<evidence type="ECO:0000259" key="7">
    <source>
        <dbReference type="Pfam" id="PF04719"/>
    </source>
</evidence>
<feature type="domain" description="TAFII28-like protein" evidence="7">
    <location>
        <begin position="169"/>
        <end position="240"/>
    </location>
</feature>
<dbReference type="GO" id="GO:0051123">
    <property type="term" value="P:RNA polymerase II preinitiation complex assembly"/>
    <property type="evidence" value="ECO:0007669"/>
    <property type="project" value="InterPro"/>
</dbReference>